<dbReference type="PANTHER" id="PTHR11136:SF0">
    <property type="entry name" value="DIHYDROFOLATE SYNTHETASE-RELATED"/>
    <property type="match status" value="1"/>
</dbReference>
<evidence type="ECO:0000256" key="8">
    <source>
        <dbReference type="ARBA" id="ARBA00019357"/>
    </source>
</evidence>
<keyword evidence="22" id="KW-1185">Reference proteome</keyword>
<evidence type="ECO:0000313" key="21">
    <source>
        <dbReference type="EMBL" id="ROO89464.1"/>
    </source>
</evidence>
<dbReference type="NCBIfam" id="TIGR01499">
    <property type="entry name" value="folC"/>
    <property type="match status" value="1"/>
</dbReference>
<comment type="subunit">
    <text evidence="5">Monomer.</text>
</comment>
<dbReference type="PANTHER" id="PTHR11136">
    <property type="entry name" value="FOLYLPOLYGLUTAMATE SYNTHASE-RELATED"/>
    <property type="match status" value="1"/>
</dbReference>
<comment type="cofactor">
    <cofactor evidence="1">
        <name>Mg(2+)</name>
        <dbReference type="ChEBI" id="CHEBI:18420"/>
    </cofactor>
</comment>
<proteinExistence type="inferred from homology"/>
<evidence type="ECO:0000259" key="20">
    <source>
        <dbReference type="Pfam" id="PF08245"/>
    </source>
</evidence>
<comment type="catalytic activity">
    <reaction evidence="16">
        <text>(6S)-5,6,7,8-tetrahydrofolyl-(gamma-L-Glu)(n) + L-glutamate + ATP = (6S)-5,6,7,8-tetrahydrofolyl-(gamma-L-Glu)(n+1) + ADP + phosphate + H(+)</text>
        <dbReference type="Rhea" id="RHEA:10580"/>
        <dbReference type="Rhea" id="RHEA-COMP:14738"/>
        <dbReference type="Rhea" id="RHEA-COMP:14740"/>
        <dbReference type="ChEBI" id="CHEBI:15378"/>
        <dbReference type="ChEBI" id="CHEBI:29985"/>
        <dbReference type="ChEBI" id="CHEBI:30616"/>
        <dbReference type="ChEBI" id="CHEBI:43474"/>
        <dbReference type="ChEBI" id="CHEBI:141005"/>
        <dbReference type="ChEBI" id="CHEBI:456216"/>
        <dbReference type="EC" id="6.3.2.17"/>
    </reaction>
</comment>
<dbReference type="PIRSF" id="PIRSF001563">
    <property type="entry name" value="Folylpolyglu_synth"/>
    <property type="match status" value="1"/>
</dbReference>
<dbReference type="InterPro" id="IPR036565">
    <property type="entry name" value="Mur-like_cat_sf"/>
</dbReference>
<evidence type="ECO:0000256" key="12">
    <source>
        <dbReference type="ARBA" id="ARBA00022840"/>
    </source>
</evidence>
<dbReference type="InterPro" id="IPR013221">
    <property type="entry name" value="Mur_ligase_cen"/>
</dbReference>
<dbReference type="RefSeq" id="WP_123668558.1">
    <property type="nucleotide sequence ID" value="NZ_RJKE01000001.1"/>
</dbReference>
<accession>A0A3N1D7G4</accession>
<evidence type="ECO:0000256" key="10">
    <source>
        <dbReference type="ARBA" id="ARBA00022723"/>
    </source>
</evidence>
<feature type="domain" description="Mur ligase C-terminal" evidence="19">
    <location>
        <begin position="324"/>
        <end position="450"/>
    </location>
</feature>
<dbReference type="InterPro" id="IPR036615">
    <property type="entry name" value="Mur_ligase_C_dom_sf"/>
</dbReference>
<comment type="catalytic activity">
    <reaction evidence="17">
        <text>7,8-dihydropteroate + L-glutamate + ATP = 7,8-dihydrofolate + ADP + phosphate + H(+)</text>
        <dbReference type="Rhea" id="RHEA:23584"/>
        <dbReference type="ChEBI" id="CHEBI:15378"/>
        <dbReference type="ChEBI" id="CHEBI:17839"/>
        <dbReference type="ChEBI" id="CHEBI:29985"/>
        <dbReference type="ChEBI" id="CHEBI:30616"/>
        <dbReference type="ChEBI" id="CHEBI:43474"/>
        <dbReference type="ChEBI" id="CHEBI:57451"/>
        <dbReference type="ChEBI" id="CHEBI:456216"/>
        <dbReference type="EC" id="6.3.2.12"/>
    </reaction>
</comment>
<comment type="caution">
    <text evidence="21">The sequence shown here is derived from an EMBL/GenBank/DDBJ whole genome shotgun (WGS) entry which is preliminary data.</text>
</comment>
<dbReference type="GO" id="GO:0005524">
    <property type="term" value="F:ATP binding"/>
    <property type="evidence" value="ECO:0007669"/>
    <property type="project" value="UniProtKB-KW"/>
</dbReference>
<feature type="domain" description="Mur ligase central" evidence="20">
    <location>
        <begin position="45"/>
        <end position="272"/>
    </location>
</feature>
<name>A0A3N1D7G4_9ACTN</name>
<keyword evidence="9 18" id="KW-0436">Ligase</keyword>
<evidence type="ECO:0000256" key="17">
    <source>
        <dbReference type="ARBA" id="ARBA00049161"/>
    </source>
</evidence>
<comment type="pathway">
    <text evidence="3">Cofactor biosynthesis; tetrahydrofolylpolyglutamate biosynthesis.</text>
</comment>
<dbReference type="GO" id="GO:0046872">
    <property type="term" value="F:metal ion binding"/>
    <property type="evidence" value="ECO:0007669"/>
    <property type="project" value="UniProtKB-KW"/>
</dbReference>
<evidence type="ECO:0000259" key="19">
    <source>
        <dbReference type="Pfam" id="PF02875"/>
    </source>
</evidence>
<dbReference type="InterPro" id="IPR001645">
    <property type="entry name" value="Folylpolyglutamate_synth"/>
</dbReference>
<dbReference type="OrthoDB" id="9809356at2"/>
<evidence type="ECO:0000256" key="4">
    <source>
        <dbReference type="ARBA" id="ARBA00008276"/>
    </source>
</evidence>
<dbReference type="SUPFAM" id="SSF53623">
    <property type="entry name" value="MurD-like peptide ligases, catalytic domain"/>
    <property type="match status" value="1"/>
</dbReference>
<reference evidence="21 22" key="1">
    <citation type="submission" date="2018-11" db="EMBL/GenBank/DDBJ databases">
        <title>Sequencing the genomes of 1000 actinobacteria strains.</title>
        <authorList>
            <person name="Klenk H.-P."/>
        </authorList>
    </citation>
    <scope>NUCLEOTIDE SEQUENCE [LARGE SCALE GENOMIC DNA]</scope>
    <source>
        <strain evidence="21 22">DSM 44254</strain>
    </source>
</reference>
<comment type="similarity">
    <text evidence="4 18">Belongs to the folylpolyglutamate synthase family.</text>
</comment>
<evidence type="ECO:0000256" key="1">
    <source>
        <dbReference type="ARBA" id="ARBA00001946"/>
    </source>
</evidence>
<evidence type="ECO:0000256" key="2">
    <source>
        <dbReference type="ARBA" id="ARBA00004799"/>
    </source>
</evidence>
<evidence type="ECO:0000313" key="22">
    <source>
        <dbReference type="Proteomes" id="UP000272400"/>
    </source>
</evidence>
<dbReference type="InterPro" id="IPR004101">
    <property type="entry name" value="Mur_ligase_C"/>
</dbReference>
<dbReference type="AlphaFoldDB" id="A0A3N1D7G4"/>
<dbReference type="PROSITE" id="PS01012">
    <property type="entry name" value="FOLYLPOLYGLU_SYNT_2"/>
    <property type="match status" value="1"/>
</dbReference>
<gene>
    <name evidence="21" type="ORF">EDD29_7159</name>
</gene>
<dbReference type="GO" id="GO:0046656">
    <property type="term" value="P:folic acid biosynthetic process"/>
    <property type="evidence" value="ECO:0007669"/>
    <property type="project" value="UniProtKB-KW"/>
</dbReference>
<dbReference type="GO" id="GO:0005737">
    <property type="term" value="C:cytoplasm"/>
    <property type="evidence" value="ECO:0007669"/>
    <property type="project" value="TreeGrafter"/>
</dbReference>
<evidence type="ECO:0000256" key="15">
    <source>
        <dbReference type="ARBA" id="ARBA00030592"/>
    </source>
</evidence>
<protein>
    <recommendedName>
        <fullName evidence="8">Dihydrofolate synthase/folylpolyglutamate synthase</fullName>
        <ecNumber evidence="6">6.3.2.12</ecNumber>
        <ecNumber evidence="7">6.3.2.17</ecNumber>
    </recommendedName>
    <alternativeName>
        <fullName evidence="15">Tetrahydrofolylpolyglutamate synthase</fullName>
    </alternativeName>
</protein>
<evidence type="ECO:0000256" key="11">
    <source>
        <dbReference type="ARBA" id="ARBA00022741"/>
    </source>
</evidence>
<keyword evidence="12 18" id="KW-0067">ATP-binding</keyword>
<dbReference type="Gene3D" id="3.40.1190.10">
    <property type="entry name" value="Mur-like, catalytic domain"/>
    <property type="match status" value="1"/>
</dbReference>
<evidence type="ECO:0000256" key="3">
    <source>
        <dbReference type="ARBA" id="ARBA00005150"/>
    </source>
</evidence>
<dbReference type="InterPro" id="IPR018109">
    <property type="entry name" value="Folylpolyglutamate_synth_CS"/>
</dbReference>
<evidence type="ECO:0000256" key="14">
    <source>
        <dbReference type="ARBA" id="ARBA00022909"/>
    </source>
</evidence>
<dbReference type="GO" id="GO:0004326">
    <property type="term" value="F:tetrahydrofolylpolyglutamate synthase activity"/>
    <property type="evidence" value="ECO:0007669"/>
    <property type="project" value="UniProtKB-EC"/>
</dbReference>
<dbReference type="GO" id="GO:0008841">
    <property type="term" value="F:dihydrofolate synthase activity"/>
    <property type="evidence" value="ECO:0007669"/>
    <property type="project" value="UniProtKB-EC"/>
</dbReference>
<evidence type="ECO:0000256" key="13">
    <source>
        <dbReference type="ARBA" id="ARBA00022842"/>
    </source>
</evidence>
<keyword evidence="11 18" id="KW-0547">Nucleotide-binding</keyword>
<comment type="pathway">
    <text evidence="2">Cofactor biosynthesis; tetrahydrofolate biosynthesis; 7,8-dihydrofolate from 2-amino-4-hydroxy-6-hydroxymethyl-7,8-dihydropteridine diphosphate and 4-aminobenzoate: step 2/2.</text>
</comment>
<evidence type="ECO:0000256" key="9">
    <source>
        <dbReference type="ARBA" id="ARBA00022598"/>
    </source>
</evidence>
<keyword evidence="10" id="KW-0479">Metal-binding</keyword>
<organism evidence="21 22">
    <name type="scientific">Actinocorallia herbida</name>
    <dbReference type="NCBI Taxonomy" id="58109"/>
    <lineage>
        <taxon>Bacteria</taxon>
        <taxon>Bacillati</taxon>
        <taxon>Actinomycetota</taxon>
        <taxon>Actinomycetes</taxon>
        <taxon>Streptosporangiales</taxon>
        <taxon>Thermomonosporaceae</taxon>
        <taxon>Actinocorallia</taxon>
    </lineage>
</organism>
<dbReference type="Pfam" id="PF08245">
    <property type="entry name" value="Mur_ligase_M"/>
    <property type="match status" value="1"/>
</dbReference>
<dbReference type="EC" id="6.3.2.12" evidence="6"/>
<dbReference type="EC" id="6.3.2.17" evidence="7"/>
<dbReference type="FunFam" id="3.40.1190.10:FF:000004">
    <property type="entry name" value="Dihydrofolate synthase/folylpolyglutamate synthase"/>
    <property type="match status" value="1"/>
</dbReference>
<evidence type="ECO:0000256" key="16">
    <source>
        <dbReference type="ARBA" id="ARBA00047493"/>
    </source>
</evidence>
<dbReference type="Gene3D" id="3.90.190.20">
    <property type="entry name" value="Mur ligase, C-terminal domain"/>
    <property type="match status" value="1"/>
</dbReference>
<evidence type="ECO:0000256" key="5">
    <source>
        <dbReference type="ARBA" id="ARBA00011245"/>
    </source>
</evidence>
<dbReference type="SUPFAM" id="SSF53244">
    <property type="entry name" value="MurD-like peptide ligases, peptide-binding domain"/>
    <property type="match status" value="1"/>
</dbReference>
<dbReference type="EMBL" id="RJKE01000001">
    <property type="protein sequence ID" value="ROO89464.1"/>
    <property type="molecule type" value="Genomic_DNA"/>
</dbReference>
<dbReference type="Proteomes" id="UP000272400">
    <property type="component" value="Unassembled WGS sequence"/>
</dbReference>
<evidence type="ECO:0000256" key="18">
    <source>
        <dbReference type="PIRNR" id="PIRNR001563"/>
    </source>
</evidence>
<evidence type="ECO:0000256" key="6">
    <source>
        <dbReference type="ARBA" id="ARBA00013023"/>
    </source>
</evidence>
<sequence length="464" mass="48904">MDYRAAVAAVMARGVEWEFDPTLDRIQDLLDLLGEPQRACPVILVAGTNGKSSVARMIDALLTERGLRVGRFTSPHLSALRERIAIDGEPLSEERFAEVYADIEPYLQIIDGKHPVRLSFFETLTAMAYSAFADAPVDVAVVEIGMGGTWDATNVVDPAVAVVTPIGLDHTDYLGDTIEDIALEKAGIIKAGSVAVIAQQPVEAAEVLLRRAAETGARVVREGLEFGVLRRELAFGGQRLDLRGIYAPYDEVFLPLFGEHQAANAAVALAAVEVFASGAPTNAVLDPDEVTRGSLTEFAREGAAEGALDPELVRAGFVRVSSPGRLEVVRTGPTVILDAAHNPAGMAATVRALSEAFGFNRLIAVVAAAADKDVEGMLEELEPIVSEVVVTVNSSPRSMPVADLAELAGSVLGAERVRAAERLDDAIDLAVGLADEEGELGGAGVVITGSVVTAGDARVLLRVK</sequence>
<evidence type="ECO:0000256" key="7">
    <source>
        <dbReference type="ARBA" id="ARBA00013025"/>
    </source>
</evidence>
<dbReference type="Pfam" id="PF02875">
    <property type="entry name" value="Mur_ligase_C"/>
    <property type="match status" value="1"/>
</dbReference>
<keyword evidence="14" id="KW-0289">Folate biosynthesis</keyword>
<keyword evidence="13" id="KW-0460">Magnesium</keyword>